<protein>
    <submittedName>
        <fullName evidence="1">Uncharacterized protein</fullName>
    </submittedName>
</protein>
<proteinExistence type="predicted"/>
<sequence length="265" mass="29847">MSNNETTPAIQFAAAFVDTSVAEDAFRYSSAAPAPQLSLRPPWMPEDNWQQFRQKHMSEQEDKMAELAAAVERPDNPNNTDWDTYRTDKVAEVYCQYLAQALQEAHQAQNRSNSDSSNNNSILTNSCPGVSLGKIHPVSHLLGSIDVFLKLALEGNNVTAPDTTTAVPSKGLDTWLAPWDIFKDAHKYIYSSHLPNLENYEREICSLVASCFSWHRVYTYDKARRSWAENHKNLPLSHVDTNLCQRILYAPMLPDKAPSSVRAHP</sequence>
<dbReference type="Proteomes" id="UP001212841">
    <property type="component" value="Unassembled WGS sequence"/>
</dbReference>
<accession>A0AAD5X8V1</accession>
<evidence type="ECO:0000313" key="2">
    <source>
        <dbReference type="Proteomes" id="UP001212841"/>
    </source>
</evidence>
<reference evidence="1" key="1">
    <citation type="submission" date="2020-05" db="EMBL/GenBank/DDBJ databases">
        <title>Phylogenomic resolution of chytrid fungi.</title>
        <authorList>
            <person name="Stajich J.E."/>
            <person name="Amses K."/>
            <person name="Simmons R."/>
            <person name="Seto K."/>
            <person name="Myers J."/>
            <person name="Bonds A."/>
            <person name="Quandt C.A."/>
            <person name="Barry K."/>
            <person name="Liu P."/>
            <person name="Grigoriev I."/>
            <person name="Longcore J.E."/>
            <person name="James T.Y."/>
        </authorList>
    </citation>
    <scope>NUCLEOTIDE SEQUENCE</scope>
    <source>
        <strain evidence="1">JEL0318</strain>
    </source>
</reference>
<dbReference type="AlphaFoldDB" id="A0AAD5X8V1"/>
<comment type="caution">
    <text evidence="1">The sequence shown here is derived from an EMBL/GenBank/DDBJ whole genome shotgun (WGS) entry which is preliminary data.</text>
</comment>
<evidence type="ECO:0000313" key="1">
    <source>
        <dbReference type="EMBL" id="KAJ3057253.1"/>
    </source>
</evidence>
<name>A0AAD5X8V1_9FUNG</name>
<gene>
    <name evidence="1" type="ORF">HK097_009912</name>
</gene>
<dbReference type="EMBL" id="JADGJD010000007">
    <property type="protein sequence ID" value="KAJ3057253.1"/>
    <property type="molecule type" value="Genomic_DNA"/>
</dbReference>
<keyword evidence="2" id="KW-1185">Reference proteome</keyword>
<organism evidence="1 2">
    <name type="scientific">Rhizophlyctis rosea</name>
    <dbReference type="NCBI Taxonomy" id="64517"/>
    <lineage>
        <taxon>Eukaryota</taxon>
        <taxon>Fungi</taxon>
        <taxon>Fungi incertae sedis</taxon>
        <taxon>Chytridiomycota</taxon>
        <taxon>Chytridiomycota incertae sedis</taxon>
        <taxon>Chytridiomycetes</taxon>
        <taxon>Rhizophlyctidales</taxon>
        <taxon>Rhizophlyctidaceae</taxon>
        <taxon>Rhizophlyctis</taxon>
    </lineage>
</organism>